<feature type="chain" id="PRO_5026980645" evidence="1">
    <location>
        <begin position="22"/>
        <end position="268"/>
    </location>
</feature>
<dbReference type="RefSeq" id="WP_155439130.1">
    <property type="nucleotide sequence ID" value="NZ_WNLA01000006.1"/>
</dbReference>
<name>A0A6L6PZB7_9BURK</name>
<feature type="domain" description="TraK N-terminal" evidence="2">
    <location>
        <begin position="27"/>
        <end position="145"/>
    </location>
</feature>
<dbReference type="InterPro" id="IPR055397">
    <property type="entry name" value="TraK_C"/>
</dbReference>
<sequence length="268" mass="29062">MSGKRLILPLGLMCWTICAYAGQSRDVRDGETMEAAIASDAPTRIRLVGQRIINVVGNIHSTSNCDGTGQAAAGPQATAQLASPAVNPRGDVMLNCDLDKGEIYVRPVTSNQSKPINLFVSSPRATYNLLLRPAQMTSETLVLRDRRLDAGEAAPKASRQRAAGHVRAMKEMLVAMVGGRETASVQVDRMDVARPLWQEADLRLIRKHQGSALVGETYRLRNTGATTMVLAEQEFDRDGVMAVAIEQHNVRPGESTLVYVIRGGEDTP</sequence>
<evidence type="ECO:0000256" key="1">
    <source>
        <dbReference type="SAM" id="SignalP"/>
    </source>
</evidence>
<feature type="signal peptide" evidence="1">
    <location>
        <begin position="1"/>
        <end position="21"/>
    </location>
</feature>
<evidence type="ECO:0000259" key="2">
    <source>
        <dbReference type="Pfam" id="PF06586"/>
    </source>
</evidence>
<reference evidence="4 5" key="1">
    <citation type="submission" date="2019-11" db="EMBL/GenBank/DDBJ databases">
        <title>Type strains purchased from KCTC, JCM and DSMZ.</title>
        <authorList>
            <person name="Lu H."/>
        </authorList>
    </citation>
    <scope>NUCLEOTIDE SEQUENCE [LARGE SCALE GENOMIC DNA]</scope>
    <source>
        <strain evidence="4 5">KCTC 42409</strain>
    </source>
</reference>
<gene>
    <name evidence="4" type="ORF">GM668_11640</name>
</gene>
<dbReference type="EMBL" id="WNLA01000006">
    <property type="protein sequence ID" value="MTW02735.1"/>
    <property type="molecule type" value="Genomic_DNA"/>
</dbReference>
<dbReference type="OrthoDB" id="8700053at2"/>
<evidence type="ECO:0000259" key="3">
    <source>
        <dbReference type="Pfam" id="PF23536"/>
    </source>
</evidence>
<keyword evidence="5" id="KW-1185">Reference proteome</keyword>
<organism evidence="4 5">
    <name type="scientific">Pseudoduganella ginsengisoli</name>
    <dbReference type="NCBI Taxonomy" id="1462440"/>
    <lineage>
        <taxon>Bacteria</taxon>
        <taxon>Pseudomonadati</taxon>
        <taxon>Pseudomonadota</taxon>
        <taxon>Betaproteobacteria</taxon>
        <taxon>Burkholderiales</taxon>
        <taxon>Oxalobacteraceae</taxon>
        <taxon>Telluria group</taxon>
        <taxon>Pseudoduganella</taxon>
    </lineage>
</organism>
<feature type="domain" description="TraK C-terminal" evidence="3">
    <location>
        <begin position="162"/>
        <end position="262"/>
    </location>
</feature>
<protein>
    <submittedName>
        <fullName evidence="4">Conjugal transfer pilus assembly protein TraK</fullName>
    </submittedName>
</protein>
<proteinExistence type="predicted"/>
<keyword evidence="1" id="KW-0732">Signal</keyword>
<evidence type="ECO:0000313" key="5">
    <source>
        <dbReference type="Proteomes" id="UP000484015"/>
    </source>
</evidence>
<dbReference type="InterPro" id="IPR010563">
    <property type="entry name" value="TraK_N"/>
</dbReference>
<comment type="caution">
    <text evidence="4">The sequence shown here is derived from an EMBL/GenBank/DDBJ whole genome shotgun (WGS) entry which is preliminary data.</text>
</comment>
<dbReference type="AlphaFoldDB" id="A0A6L6PZB7"/>
<dbReference type="Pfam" id="PF06586">
    <property type="entry name" value="TraK_N"/>
    <property type="match status" value="1"/>
</dbReference>
<dbReference type="Pfam" id="PF23536">
    <property type="entry name" value="TraK_C"/>
    <property type="match status" value="1"/>
</dbReference>
<accession>A0A6L6PZB7</accession>
<dbReference type="Proteomes" id="UP000484015">
    <property type="component" value="Unassembled WGS sequence"/>
</dbReference>
<evidence type="ECO:0000313" key="4">
    <source>
        <dbReference type="EMBL" id="MTW02735.1"/>
    </source>
</evidence>